<dbReference type="InterPro" id="IPR002052">
    <property type="entry name" value="DNA_methylase_N6_adenine_CS"/>
</dbReference>
<protein>
    <submittedName>
        <fullName evidence="5">Adenine methyltransferase</fullName>
    </submittedName>
</protein>
<dbReference type="PANTHER" id="PTHR12829:SF7">
    <property type="entry name" value="N6-ADENOSINE-METHYLTRANSFERASE CATALYTIC SUBUNIT"/>
    <property type="match status" value="1"/>
</dbReference>
<evidence type="ECO:0000313" key="6">
    <source>
        <dbReference type="Proteomes" id="UP000515856"/>
    </source>
</evidence>
<proteinExistence type="inferred from homology"/>
<name>A0A7G9GIH8_9FIRM</name>
<dbReference type="AlphaFoldDB" id="A0A7G9GIH8"/>
<sequence>MEKQKKYQVIYADPPWKYYVYSKKGLGRSAEHHYPTMSIDEIKKLPIQEIAEKDCMLFLWVTFPTLLESFEVIRAWGFQYKTVAFVWIKQNKKSDGLFWGMGYWTRANAEICLLATKGHPKRVSKRVHQVVISHIEEHSKKPNEVRNRIVELTGDVPRIELFARQTYEGWDAWGNEVQSDIAFDKENGDDEIGIG</sequence>
<keyword evidence="6" id="KW-1185">Reference proteome</keyword>
<evidence type="ECO:0000256" key="2">
    <source>
        <dbReference type="ARBA" id="ARBA00022679"/>
    </source>
</evidence>
<dbReference type="PROSITE" id="PS00092">
    <property type="entry name" value="N6_MTASE"/>
    <property type="match status" value="1"/>
</dbReference>
<dbReference type="PROSITE" id="PS51143">
    <property type="entry name" value="MT_A70"/>
    <property type="match status" value="1"/>
</dbReference>
<dbReference type="PANTHER" id="PTHR12829">
    <property type="entry name" value="N6-ADENOSINE-METHYLTRANSFERASE"/>
    <property type="match status" value="1"/>
</dbReference>
<dbReference type="Proteomes" id="UP000515856">
    <property type="component" value="Chromosome"/>
</dbReference>
<comment type="similarity">
    <text evidence="4">Belongs to the MT-A70-like family.</text>
</comment>
<evidence type="ECO:0000313" key="5">
    <source>
        <dbReference type="EMBL" id="QNM10610.1"/>
    </source>
</evidence>
<keyword evidence="1 5" id="KW-0489">Methyltransferase</keyword>
<evidence type="ECO:0000256" key="1">
    <source>
        <dbReference type="ARBA" id="ARBA00022603"/>
    </source>
</evidence>
<evidence type="ECO:0000256" key="4">
    <source>
        <dbReference type="PROSITE-ProRule" id="PRU00489"/>
    </source>
</evidence>
<dbReference type="KEGG" id="ehn:H9Q80_09900"/>
<accession>A0A7G9GIH8</accession>
<dbReference type="InterPro" id="IPR007757">
    <property type="entry name" value="MT-A70-like"/>
</dbReference>
<keyword evidence="2 5" id="KW-0808">Transferase</keyword>
<dbReference type="GO" id="GO:0032259">
    <property type="term" value="P:methylation"/>
    <property type="evidence" value="ECO:0007669"/>
    <property type="project" value="UniProtKB-KW"/>
</dbReference>
<dbReference type="GO" id="GO:0008168">
    <property type="term" value="F:methyltransferase activity"/>
    <property type="evidence" value="ECO:0007669"/>
    <property type="project" value="UniProtKB-KW"/>
</dbReference>
<keyword evidence="3" id="KW-0949">S-adenosyl-L-methionine</keyword>
<dbReference type="Pfam" id="PF05063">
    <property type="entry name" value="MT-A70"/>
    <property type="match status" value="1"/>
</dbReference>
<dbReference type="SUPFAM" id="SSF53335">
    <property type="entry name" value="S-adenosyl-L-methionine-dependent methyltransferases"/>
    <property type="match status" value="1"/>
</dbReference>
<evidence type="ECO:0000256" key="3">
    <source>
        <dbReference type="ARBA" id="ARBA00022691"/>
    </source>
</evidence>
<dbReference type="InterPro" id="IPR029063">
    <property type="entry name" value="SAM-dependent_MTases_sf"/>
</dbReference>
<gene>
    <name evidence="5" type="ORF">H9Q80_09900</name>
</gene>
<dbReference type="EMBL" id="CP060636">
    <property type="protein sequence ID" value="QNM10610.1"/>
    <property type="molecule type" value="Genomic_DNA"/>
</dbReference>
<organism evidence="5 6">
    <name type="scientific">[Eubacterium] hominis</name>
    <dbReference type="NCBI Taxonomy" id="2764325"/>
    <lineage>
        <taxon>Bacteria</taxon>
        <taxon>Bacillati</taxon>
        <taxon>Bacillota</taxon>
        <taxon>Erysipelotrichia</taxon>
        <taxon>Erysipelotrichales</taxon>
        <taxon>Erysipelotrichaceae</taxon>
        <taxon>Amedibacillus</taxon>
    </lineage>
</organism>
<reference evidence="5 6" key="1">
    <citation type="submission" date="2020-08" db="EMBL/GenBank/DDBJ databases">
        <authorList>
            <person name="Liu C."/>
            <person name="Sun Q."/>
        </authorList>
    </citation>
    <scope>NUCLEOTIDE SEQUENCE [LARGE SCALE GENOMIC DNA]</scope>
    <source>
        <strain evidence="5 6">NSJ-61</strain>
    </source>
</reference>
<dbReference type="REBASE" id="442386">
    <property type="entry name" value="M.EspNSJ61ORF9900P"/>
</dbReference>
<dbReference type="GO" id="GO:0003676">
    <property type="term" value="F:nucleic acid binding"/>
    <property type="evidence" value="ECO:0007669"/>
    <property type="project" value="InterPro"/>
</dbReference>